<dbReference type="AlphaFoldDB" id="A0A3P7MX73"/>
<dbReference type="EMBL" id="UYRU01076726">
    <property type="protein sequence ID" value="VDN27268.1"/>
    <property type="molecule type" value="Genomic_DNA"/>
</dbReference>
<organism evidence="1 2">
    <name type="scientific">Dibothriocephalus latus</name>
    <name type="common">Fish tapeworm</name>
    <name type="synonym">Diphyllobothrium latum</name>
    <dbReference type="NCBI Taxonomy" id="60516"/>
    <lineage>
        <taxon>Eukaryota</taxon>
        <taxon>Metazoa</taxon>
        <taxon>Spiralia</taxon>
        <taxon>Lophotrochozoa</taxon>
        <taxon>Platyhelminthes</taxon>
        <taxon>Cestoda</taxon>
        <taxon>Eucestoda</taxon>
        <taxon>Diphyllobothriidea</taxon>
        <taxon>Diphyllobothriidae</taxon>
        <taxon>Dibothriocephalus</taxon>
    </lineage>
</organism>
<proteinExistence type="predicted"/>
<gene>
    <name evidence="1" type="ORF">DILT_LOCUS14976</name>
</gene>
<sequence length="162" mass="18029">MFDGTLLPDLITTHFSFEPSLLTYGCLELLSYYVLQFAEAYVGTFNLERSRLWLRSCEHYIGTRSVSDCVTLDAVRTVLGVLASLPHLGRASVQLSLRGRRSTLTSIDDSEEDLETNACYLDVDANSLVGLTKLTSGIIIKKSRVLLLWSALIFLVCMNKVS</sequence>
<evidence type="ECO:0000313" key="2">
    <source>
        <dbReference type="Proteomes" id="UP000281553"/>
    </source>
</evidence>
<name>A0A3P7MX73_DIBLA</name>
<accession>A0A3P7MX73</accession>
<dbReference type="Proteomes" id="UP000281553">
    <property type="component" value="Unassembled WGS sequence"/>
</dbReference>
<keyword evidence="2" id="KW-1185">Reference proteome</keyword>
<evidence type="ECO:0000313" key="1">
    <source>
        <dbReference type="EMBL" id="VDN27268.1"/>
    </source>
</evidence>
<dbReference type="OrthoDB" id="6244246at2759"/>
<reference evidence="1 2" key="1">
    <citation type="submission" date="2018-11" db="EMBL/GenBank/DDBJ databases">
        <authorList>
            <consortium name="Pathogen Informatics"/>
        </authorList>
    </citation>
    <scope>NUCLEOTIDE SEQUENCE [LARGE SCALE GENOMIC DNA]</scope>
</reference>
<protein>
    <submittedName>
        <fullName evidence="1">Uncharacterized protein</fullName>
    </submittedName>
</protein>